<dbReference type="SUPFAM" id="SSF46626">
    <property type="entry name" value="Cytochrome c"/>
    <property type="match status" value="1"/>
</dbReference>
<keyword evidence="2 4" id="KW-0479">Metal-binding</keyword>
<sequence length="121" mass="13026">MRPTLAASFLTTVAALTLTAPASLLAADPAAGQAAWVETHPQADGSPARSCVSCHGRDLTQPGKHAKTGKTIDPLAPSVNPERLTDQAKIEKWLLRNCRWTLDRECTATEKADFLAYIKTQ</sequence>
<dbReference type="InterPro" id="IPR009056">
    <property type="entry name" value="Cyt_c-like_dom"/>
</dbReference>
<comment type="caution">
    <text evidence="8">The sequence shown here is derived from an EMBL/GenBank/DDBJ whole genome shotgun (WGS) entry which is preliminary data.</text>
</comment>
<reference evidence="8 9" key="2">
    <citation type="submission" date="2020-02" db="EMBL/GenBank/DDBJ databases">
        <title>Genome sequences of Thiorhodococcus mannitoliphagus and Thiorhodococcus minor, purple sulfur photosynthetic bacteria in the gammaproteobacterial family, Chromatiaceae.</title>
        <authorList>
            <person name="Aviles F.A."/>
            <person name="Meyer T.E."/>
            <person name="Kyndt J.A."/>
        </authorList>
    </citation>
    <scope>NUCLEOTIDE SEQUENCE [LARGE SCALE GENOMIC DNA]</scope>
    <source>
        <strain evidence="8 9">DSM 18266</strain>
    </source>
</reference>
<feature type="region of interest" description="Disordered" evidence="5">
    <location>
        <begin position="59"/>
        <end position="80"/>
    </location>
</feature>
<dbReference type="GO" id="GO:0046872">
    <property type="term" value="F:metal ion binding"/>
    <property type="evidence" value="ECO:0007669"/>
    <property type="project" value="UniProtKB-KW"/>
</dbReference>
<dbReference type="AlphaFoldDB" id="A0A6P1DSC2"/>
<gene>
    <name evidence="8" type="ORF">G3480_11705</name>
</gene>
<evidence type="ECO:0000256" key="3">
    <source>
        <dbReference type="ARBA" id="ARBA00023004"/>
    </source>
</evidence>
<evidence type="ECO:0000256" key="5">
    <source>
        <dbReference type="SAM" id="MobiDB-lite"/>
    </source>
</evidence>
<name>A0A6P1DSC2_9GAMM</name>
<dbReference type="PROSITE" id="PS51007">
    <property type="entry name" value="CYTC"/>
    <property type="match status" value="1"/>
</dbReference>
<dbReference type="GO" id="GO:0020037">
    <property type="term" value="F:heme binding"/>
    <property type="evidence" value="ECO:0007669"/>
    <property type="project" value="InterPro"/>
</dbReference>
<keyword evidence="9" id="KW-1185">Reference proteome</keyword>
<dbReference type="RefSeq" id="WP_164654072.1">
    <property type="nucleotide sequence ID" value="NZ_JAAIJR010000041.1"/>
</dbReference>
<reference evidence="9" key="1">
    <citation type="journal article" date="2020" name="Microbiol. Resour. Announc.">
        <title>Draft Genome Sequences of Thiorhodococcus mannitoliphagus and Thiorhodococcus minor, Purple Sulfur Photosynthetic Bacteria in the Gammaproteobacterial Family Chromatiaceae.</title>
        <authorList>
            <person name="Aviles F.A."/>
            <person name="Meyer T.E."/>
            <person name="Kyndt J.A."/>
        </authorList>
    </citation>
    <scope>NUCLEOTIDE SEQUENCE [LARGE SCALE GENOMIC DNA]</scope>
    <source>
        <strain evidence="9">DSM 18266</strain>
    </source>
</reference>
<dbReference type="EMBL" id="JAAIJR010000041">
    <property type="protein sequence ID" value="NEX20968.1"/>
    <property type="molecule type" value="Genomic_DNA"/>
</dbReference>
<feature type="domain" description="Cytochrome c" evidence="7">
    <location>
        <begin position="27"/>
        <end position="121"/>
    </location>
</feature>
<evidence type="ECO:0000313" key="8">
    <source>
        <dbReference type="EMBL" id="NEX20968.1"/>
    </source>
</evidence>
<keyword evidence="6" id="KW-0732">Signal</keyword>
<evidence type="ECO:0000256" key="1">
    <source>
        <dbReference type="ARBA" id="ARBA00022617"/>
    </source>
</evidence>
<evidence type="ECO:0000313" key="9">
    <source>
        <dbReference type="Proteomes" id="UP000471640"/>
    </source>
</evidence>
<dbReference type="Gene3D" id="1.10.760.10">
    <property type="entry name" value="Cytochrome c-like domain"/>
    <property type="match status" value="1"/>
</dbReference>
<keyword evidence="1 4" id="KW-0349">Heme</keyword>
<evidence type="ECO:0000256" key="6">
    <source>
        <dbReference type="SAM" id="SignalP"/>
    </source>
</evidence>
<evidence type="ECO:0000259" key="7">
    <source>
        <dbReference type="PROSITE" id="PS51007"/>
    </source>
</evidence>
<dbReference type="GO" id="GO:0009055">
    <property type="term" value="F:electron transfer activity"/>
    <property type="evidence" value="ECO:0007669"/>
    <property type="project" value="InterPro"/>
</dbReference>
<dbReference type="InterPro" id="IPR015170">
    <property type="entry name" value="DUF1924_SHP"/>
</dbReference>
<protein>
    <submittedName>
        <fullName evidence="8">DUF1924 domain-containing protein</fullName>
    </submittedName>
</protein>
<dbReference type="Pfam" id="PF09086">
    <property type="entry name" value="DUF1924"/>
    <property type="match status" value="1"/>
</dbReference>
<evidence type="ECO:0000256" key="2">
    <source>
        <dbReference type="ARBA" id="ARBA00022723"/>
    </source>
</evidence>
<evidence type="ECO:0000256" key="4">
    <source>
        <dbReference type="PROSITE-ProRule" id="PRU00433"/>
    </source>
</evidence>
<keyword evidence="3 4" id="KW-0408">Iron</keyword>
<feature type="chain" id="PRO_5026979662" evidence="6">
    <location>
        <begin position="27"/>
        <end position="121"/>
    </location>
</feature>
<dbReference type="InterPro" id="IPR036909">
    <property type="entry name" value="Cyt_c-like_dom_sf"/>
</dbReference>
<accession>A0A6P1DSC2</accession>
<feature type="signal peptide" evidence="6">
    <location>
        <begin position="1"/>
        <end position="26"/>
    </location>
</feature>
<dbReference type="Proteomes" id="UP000471640">
    <property type="component" value="Unassembled WGS sequence"/>
</dbReference>
<organism evidence="8 9">
    <name type="scientific">Thiorhodococcus mannitoliphagus</name>
    <dbReference type="NCBI Taxonomy" id="329406"/>
    <lineage>
        <taxon>Bacteria</taxon>
        <taxon>Pseudomonadati</taxon>
        <taxon>Pseudomonadota</taxon>
        <taxon>Gammaproteobacteria</taxon>
        <taxon>Chromatiales</taxon>
        <taxon>Chromatiaceae</taxon>
        <taxon>Thiorhodococcus</taxon>
    </lineage>
</organism>
<proteinExistence type="predicted"/>